<reference evidence="2" key="1">
    <citation type="journal article" date="2022" name="bioRxiv">
        <title>Sequencing and chromosome-scale assembly of the giantPleurodeles waltlgenome.</title>
        <authorList>
            <person name="Brown T."/>
            <person name="Elewa A."/>
            <person name="Iarovenko S."/>
            <person name="Subramanian E."/>
            <person name="Araus A.J."/>
            <person name="Petzold A."/>
            <person name="Susuki M."/>
            <person name="Suzuki K.-i.T."/>
            <person name="Hayashi T."/>
            <person name="Toyoda A."/>
            <person name="Oliveira C."/>
            <person name="Osipova E."/>
            <person name="Leigh N.D."/>
            <person name="Simon A."/>
            <person name="Yun M.H."/>
        </authorList>
    </citation>
    <scope>NUCLEOTIDE SEQUENCE</scope>
    <source>
        <strain evidence="2">20211129_DDA</strain>
        <tissue evidence="2">Liver</tissue>
    </source>
</reference>
<sequence>MSAVGCRLEGMDNAMASLTAEMTSIHLDITGFQSRIASSQDWYPELLYSSSKMIDLEDRSRRDNVRFLGFPETIEGVDIHSFLPETLPKLTGITFDPPLKFQRAHGLGPKRRDAATHPTDLSLPLATHAGPPTPTESPHPRALLNGRTGDPDVSGLLQRNQ</sequence>
<dbReference type="AlphaFoldDB" id="A0AAV7P2R9"/>
<dbReference type="Gene3D" id="3.30.70.1820">
    <property type="entry name" value="L1 transposable element, RRM domain"/>
    <property type="match status" value="1"/>
</dbReference>
<gene>
    <name evidence="2" type="ORF">NDU88_000515</name>
</gene>
<keyword evidence="3" id="KW-1185">Reference proteome</keyword>
<protein>
    <submittedName>
        <fullName evidence="2">Uncharacterized protein</fullName>
    </submittedName>
</protein>
<evidence type="ECO:0000313" key="2">
    <source>
        <dbReference type="EMBL" id="KAJ1122009.1"/>
    </source>
</evidence>
<feature type="region of interest" description="Disordered" evidence="1">
    <location>
        <begin position="101"/>
        <end position="161"/>
    </location>
</feature>
<dbReference type="Proteomes" id="UP001066276">
    <property type="component" value="Chromosome 7"/>
</dbReference>
<evidence type="ECO:0000256" key="1">
    <source>
        <dbReference type="SAM" id="MobiDB-lite"/>
    </source>
</evidence>
<comment type="caution">
    <text evidence="2">The sequence shown here is derived from an EMBL/GenBank/DDBJ whole genome shotgun (WGS) entry which is preliminary data.</text>
</comment>
<name>A0AAV7P2R9_PLEWA</name>
<organism evidence="2 3">
    <name type="scientific">Pleurodeles waltl</name>
    <name type="common">Iberian ribbed newt</name>
    <dbReference type="NCBI Taxonomy" id="8319"/>
    <lineage>
        <taxon>Eukaryota</taxon>
        <taxon>Metazoa</taxon>
        <taxon>Chordata</taxon>
        <taxon>Craniata</taxon>
        <taxon>Vertebrata</taxon>
        <taxon>Euteleostomi</taxon>
        <taxon>Amphibia</taxon>
        <taxon>Batrachia</taxon>
        <taxon>Caudata</taxon>
        <taxon>Salamandroidea</taxon>
        <taxon>Salamandridae</taxon>
        <taxon>Pleurodelinae</taxon>
        <taxon>Pleurodeles</taxon>
    </lineage>
</organism>
<dbReference type="EMBL" id="JANPWB010000011">
    <property type="protein sequence ID" value="KAJ1122009.1"/>
    <property type="molecule type" value="Genomic_DNA"/>
</dbReference>
<proteinExistence type="predicted"/>
<evidence type="ECO:0000313" key="3">
    <source>
        <dbReference type="Proteomes" id="UP001066276"/>
    </source>
</evidence>
<accession>A0AAV7P2R9</accession>